<evidence type="ECO:0000313" key="1">
    <source>
        <dbReference type="EMBL" id="KAH6947111.1"/>
    </source>
</evidence>
<name>A0ACB7TLL1_HYAAI</name>
<gene>
    <name evidence="1" type="ORF">HPB50_017093</name>
</gene>
<accession>A0ACB7TLL1</accession>
<reference evidence="1" key="1">
    <citation type="submission" date="2020-05" db="EMBL/GenBank/DDBJ databases">
        <title>Large-scale comparative analyses of tick genomes elucidate their genetic diversity and vector capacities.</title>
        <authorList>
            <person name="Jia N."/>
            <person name="Wang J."/>
            <person name="Shi W."/>
            <person name="Du L."/>
            <person name="Sun Y."/>
            <person name="Zhan W."/>
            <person name="Jiang J."/>
            <person name="Wang Q."/>
            <person name="Zhang B."/>
            <person name="Ji P."/>
            <person name="Sakyi L.B."/>
            <person name="Cui X."/>
            <person name="Yuan T."/>
            <person name="Jiang B."/>
            <person name="Yang W."/>
            <person name="Lam T.T.-Y."/>
            <person name="Chang Q."/>
            <person name="Ding S."/>
            <person name="Wang X."/>
            <person name="Zhu J."/>
            <person name="Ruan X."/>
            <person name="Zhao L."/>
            <person name="Wei J."/>
            <person name="Que T."/>
            <person name="Du C."/>
            <person name="Cheng J."/>
            <person name="Dai P."/>
            <person name="Han X."/>
            <person name="Huang E."/>
            <person name="Gao Y."/>
            <person name="Liu J."/>
            <person name="Shao H."/>
            <person name="Ye R."/>
            <person name="Li L."/>
            <person name="Wei W."/>
            <person name="Wang X."/>
            <person name="Wang C."/>
            <person name="Yang T."/>
            <person name="Huo Q."/>
            <person name="Li W."/>
            <person name="Guo W."/>
            <person name="Chen H."/>
            <person name="Zhou L."/>
            <person name="Ni X."/>
            <person name="Tian J."/>
            <person name="Zhou Y."/>
            <person name="Sheng Y."/>
            <person name="Liu T."/>
            <person name="Pan Y."/>
            <person name="Xia L."/>
            <person name="Li J."/>
            <person name="Zhao F."/>
            <person name="Cao W."/>
        </authorList>
    </citation>
    <scope>NUCLEOTIDE SEQUENCE</scope>
    <source>
        <strain evidence="1">Hyas-2018</strain>
    </source>
</reference>
<comment type="caution">
    <text evidence="1">The sequence shown here is derived from an EMBL/GenBank/DDBJ whole genome shotgun (WGS) entry which is preliminary data.</text>
</comment>
<sequence length="74" mass="8406">MEPFDVSTTDWASYDERLTSFLIVNRVPEGDRVHAFLSIIGPRTYSLLKSLVAPDLPSTKSFEVLKKTLIEFLC</sequence>
<keyword evidence="2" id="KW-1185">Reference proteome</keyword>
<dbReference type="EMBL" id="CM023481">
    <property type="protein sequence ID" value="KAH6947111.1"/>
    <property type="molecule type" value="Genomic_DNA"/>
</dbReference>
<protein>
    <submittedName>
        <fullName evidence="1">Uncharacterized protein</fullName>
    </submittedName>
</protein>
<dbReference type="Proteomes" id="UP000821845">
    <property type="component" value="Chromosome 1"/>
</dbReference>
<organism evidence="1 2">
    <name type="scientific">Hyalomma asiaticum</name>
    <name type="common">Tick</name>
    <dbReference type="NCBI Taxonomy" id="266040"/>
    <lineage>
        <taxon>Eukaryota</taxon>
        <taxon>Metazoa</taxon>
        <taxon>Ecdysozoa</taxon>
        <taxon>Arthropoda</taxon>
        <taxon>Chelicerata</taxon>
        <taxon>Arachnida</taxon>
        <taxon>Acari</taxon>
        <taxon>Parasitiformes</taxon>
        <taxon>Ixodida</taxon>
        <taxon>Ixodoidea</taxon>
        <taxon>Ixodidae</taxon>
        <taxon>Hyalomminae</taxon>
        <taxon>Hyalomma</taxon>
    </lineage>
</organism>
<proteinExistence type="predicted"/>
<evidence type="ECO:0000313" key="2">
    <source>
        <dbReference type="Proteomes" id="UP000821845"/>
    </source>
</evidence>